<dbReference type="SUPFAM" id="SSF47391">
    <property type="entry name" value="Dimerization-anchoring domain of cAMP-dependent PK regulatory subunit"/>
    <property type="match status" value="1"/>
</dbReference>
<evidence type="ECO:0000256" key="1">
    <source>
        <dbReference type="SAM" id="MobiDB-lite"/>
    </source>
</evidence>
<protein>
    <recommendedName>
        <fullName evidence="2">RIIa domain-containing protein</fullName>
    </recommendedName>
</protein>
<proteinExistence type="predicted"/>
<feature type="compositionally biased region" description="Polar residues" evidence="1">
    <location>
        <begin position="136"/>
        <end position="147"/>
    </location>
</feature>
<dbReference type="Pfam" id="PF02197">
    <property type="entry name" value="RIIa"/>
    <property type="match status" value="1"/>
</dbReference>
<evidence type="ECO:0000259" key="2">
    <source>
        <dbReference type="SMART" id="SM00394"/>
    </source>
</evidence>
<accession>A0A061SBV2</accession>
<feature type="compositionally biased region" description="Low complexity" evidence="1">
    <location>
        <begin position="105"/>
        <end position="125"/>
    </location>
</feature>
<dbReference type="InterPro" id="IPR003117">
    <property type="entry name" value="cAMP_dep_PK_reg_su_I/II_a/b"/>
</dbReference>
<dbReference type="AlphaFoldDB" id="A0A061SBV2"/>
<feature type="non-terminal residue" evidence="3">
    <location>
        <position position="1"/>
    </location>
</feature>
<sequence length="380" mass="39446">EGGAEGARALWGDGDEEEDEELRSLGAGAGSGRSSPLGSDLGDAKLPQLMEAEDDGSWHSDCTEHANGDGADISNDGSPAGGKHGSDSEHAGSHGAFASAELAQSGSPVRGSGSSPGSPAEPSGLEDGGDGEGTLNLSVTPTCSNPSPRHAEETSSAREAQVNGGLQRVPEGSPPLPPRIPATGSPQGNRGGSSGDGSAKEEPAEAEVSALTRENLERMAPKPVEPSTPRSSRPDRALVAAAASRPFGDPSCWAAYSGSAGGHWSASKLAPVDDSRIIEEFHDEMDMESASGSGVSPRACNGEPNPKVAARIDEWWQRNERVEEADNAPGGDTWREEQEAAFEARLKQVLKDFSVSVLQEQPEDILLFAKRYFEQASRGS</sequence>
<dbReference type="SMART" id="SM00394">
    <property type="entry name" value="RIIa"/>
    <property type="match status" value="1"/>
</dbReference>
<gene>
    <name evidence="3" type="ORF">TSPGSL018_10426</name>
</gene>
<evidence type="ECO:0000313" key="3">
    <source>
        <dbReference type="EMBL" id="JAC80365.1"/>
    </source>
</evidence>
<dbReference type="EMBL" id="GBEZ01004886">
    <property type="protein sequence ID" value="JAC80365.1"/>
    <property type="molecule type" value="Transcribed_RNA"/>
</dbReference>
<feature type="region of interest" description="Disordered" evidence="1">
    <location>
        <begin position="1"/>
        <end position="244"/>
    </location>
</feature>
<dbReference type="Gene3D" id="1.20.890.10">
    <property type="entry name" value="cAMP-dependent protein kinase regulatory subunit, dimerization-anchoring domain"/>
    <property type="match status" value="1"/>
</dbReference>
<organism evidence="3">
    <name type="scientific">Tetraselmis sp. GSL018</name>
    <dbReference type="NCBI Taxonomy" id="582737"/>
    <lineage>
        <taxon>Eukaryota</taxon>
        <taxon>Viridiplantae</taxon>
        <taxon>Chlorophyta</taxon>
        <taxon>core chlorophytes</taxon>
        <taxon>Chlorodendrophyceae</taxon>
        <taxon>Chlorodendrales</taxon>
        <taxon>Chlorodendraceae</taxon>
        <taxon>Tetraselmis</taxon>
    </lineage>
</organism>
<feature type="compositionally biased region" description="Basic and acidic residues" evidence="1">
    <location>
        <begin position="56"/>
        <end position="67"/>
    </location>
</feature>
<name>A0A061SBV2_9CHLO</name>
<feature type="region of interest" description="Disordered" evidence="1">
    <location>
        <begin position="286"/>
        <end position="306"/>
    </location>
</feature>
<reference evidence="3" key="1">
    <citation type="submission" date="2014-05" db="EMBL/GenBank/DDBJ databases">
        <title>The transcriptome of the halophilic microalga Tetraselmis sp. GSL018 isolated from the Great Salt Lake, Utah.</title>
        <authorList>
            <person name="Jinkerson R.E."/>
            <person name="D'Adamo S."/>
            <person name="Posewitz M.C."/>
        </authorList>
    </citation>
    <scope>NUCLEOTIDE SEQUENCE</scope>
    <source>
        <strain evidence="3">GSL018</strain>
    </source>
</reference>
<feature type="domain" description="RIIa" evidence="2">
    <location>
        <begin position="344"/>
        <end position="376"/>
    </location>
</feature>